<evidence type="ECO:0000256" key="3">
    <source>
        <dbReference type="SAM" id="MobiDB-lite"/>
    </source>
</evidence>
<keyword evidence="2" id="KW-0119">Carbohydrate metabolism</keyword>
<reference evidence="4" key="1">
    <citation type="journal article" date="2020" name="mSystems">
        <title>Genome- and Community-Level Interaction Insights into Carbon Utilization and Element Cycling Functions of Hydrothermarchaeota in Hydrothermal Sediment.</title>
        <authorList>
            <person name="Zhou Z."/>
            <person name="Liu Y."/>
            <person name="Xu W."/>
            <person name="Pan J."/>
            <person name="Luo Z.H."/>
            <person name="Li M."/>
        </authorList>
    </citation>
    <scope>NUCLEOTIDE SEQUENCE [LARGE SCALE GENOMIC DNA]</scope>
    <source>
        <strain evidence="4">SpSt-902</strain>
    </source>
</reference>
<dbReference type="PANTHER" id="PTHR30344">
    <property type="entry name" value="6-PHOSPHOGLUCONOLACTONASE-RELATED"/>
    <property type="match status" value="1"/>
</dbReference>
<gene>
    <name evidence="4" type="ORF">ENX03_02595</name>
</gene>
<comment type="caution">
    <text evidence="4">The sequence shown here is derived from an EMBL/GenBank/DDBJ whole genome shotgun (WGS) entry which is preliminary data.</text>
</comment>
<sequence>MKSSNLPFSALRNWSLRVFRPEGFLNGTAKKPSGGQETRFRQVSGPPSRTRPSERGGPAGRGWREDGTGVLSFCWTAFSGLLRRLPASFPGPPAPLASRRFPDRVRAAEKPARCGWPFHLSGEERLMPDLRHRDDSGHGYRHPRLLPSRAPWLFWMMLFPLLSGCGGGGGGGGSVGPHETAYVLAENTSGAGSVVAFAFDQTNGTFYSGTSTAATGGTPVQLLFSKGGGHLFVLNSSTGPGSSTGTVVSFAISPATGEISSSPVSTFPTGQSPTSMAVDPGGNYLVIANNGSSSTASIQVVSVSGGTLSSTTYSPSPCKNPYRVVFAPGATGSSSDTFYVACSTLSSSATYSLVSCQILSTSCTPLYNSSGSDGYWTNLTLDPSNTSLVGVGTSGGSSSSGFLVVCTPLSSSSPTCLSNTGTTVPDPSGNVAFSSSSGTEQVFIGNYLLGQSATTGYAFCTLKTPSCNSSTYSTSSDTSPPGPIFLLGAGSQVYIAATVDTIDSGSSPSSGYLLSCPVSSSGSSSGLEPCSSAKTAVDPVWITLDPSGNYLFVPTLSGELDVFGGVSSGNLSFAASSPASSALSGLQAISVTFQPSN</sequence>
<accession>A0A7C3QT02</accession>
<protein>
    <submittedName>
        <fullName evidence="4">Uncharacterized protein</fullName>
    </submittedName>
</protein>
<keyword evidence="2" id="KW-0313">Glucose metabolism</keyword>
<evidence type="ECO:0000313" key="4">
    <source>
        <dbReference type="EMBL" id="HFT92831.1"/>
    </source>
</evidence>
<name>A0A7C3QT02_9BACT</name>
<dbReference type="GO" id="GO:0006006">
    <property type="term" value="P:glucose metabolic process"/>
    <property type="evidence" value="ECO:0007669"/>
    <property type="project" value="UniProtKB-KW"/>
</dbReference>
<dbReference type="InterPro" id="IPR011044">
    <property type="entry name" value="Quino_amine_DH_bsu"/>
</dbReference>
<feature type="region of interest" description="Disordered" evidence="3">
    <location>
        <begin position="25"/>
        <end position="64"/>
    </location>
</feature>
<dbReference type="EMBL" id="DTMM01000056">
    <property type="protein sequence ID" value="HFT92831.1"/>
    <property type="molecule type" value="Genomic_DNA"/>
</dbReference>
<organism evidence="4">
    <name type="scientific">Leptospirillum ferriphilum</name>
    <dbReference type="NCBI Taxonomy" id="178606"/>
    <lineage>
        <taxon>Bacteria</taxon>
        <taxon>Pseudomonadati</taxon>
        <taxon>Nitrospirota</taxon>
        <taxon>Nitrospiria</taxon>
        <taxon>Nitrospirales</taxon>
        <taxon>Nitrospiraceae</taxon>
        <taxon>Leptospirillum</taxon>
    </lineage>
</organism>
<dbReference type="AlphaFoldDB" id="A0A7C3QT02"/>
<dbReference type="Gene3D" id="2.130.10.10">
    <property type="entry name" value="YVTN repeat-like/Quinoprotein amine dehydrogenase"/>
    <property type="match status" value="1"/>
</dbReference>
<evidence type="ECO:0000256" key="2">
    <source>
        <dbReference type="ARBA" id="ARBA00022526"/>
    </source>
</evidence>
<dbReference type="InterPro" id="IPR050282">
    <property type="entry name" value="Cycloisomerase_2"/>
</dbReference>
<dbReference type="PANTHER" id="PTHR30344:SF1">
    <property type="entry name" value="6-PHOSPHOGLUCONOLACTONASE"/>
    <property type="match status" value="1"/>
</dbReference>
<dbReference type="Pfam" id="PF10282">
    <property type="entry name" value="Lactonase"/>
    <property type="match status" value="1"/>
</dbReference>
<comment type="similarity">
    <text evidence="1">Belongs to the cycloisomerase 2 family.</text>
</comment>
<proteinExistence type="inferred from homology"/>
<dbReference type="SUPFAM" id="SSF50969">
    <property type="entry name" value="YVTN repeat-like/Quinoprotein amine dehydrogenase"/>
    <property type="match status" value="1"/>
</dbReference>
<dbReference type="InterPro" id="IPR019405">
    <property type="entry name" value="Lactonase_7-beta_prop"/>
</dbReference>
<evidence type="ECO:0000256" key="1">
    <source>
        <dbReference type="ARBA" id="ARBA00005564"/>
    </source>
</evidence>
<dbReference type="InterPro" id="IPR015943">
    <property type="entry name" value="WD40/YVTN_repeat-like_dom_sf"/>
</dbReference>
<dbReference type="GO" id="GO:0017057">
    <property type="term" value="F:6-phosphogluconolactonase activity"/>
    <property type="evidence" value="ECO:0007669"/>
    <property type="project" value="TreeGrafter"/>
</dbReference>